<evidence type="ECO:0000256" key="1">
    <source>
        <dbReference type="ARBA" id="ARBA00008569"/>
    </source>
</evidence>
<evidence type="ECO:0000313" key="11">
    <source>
        <dbReference type="EMBL" id="CCC53878.1"/>
    </source>
</evidence>
<dbReference type="PANTHER" id="PTHR48418">
    <property type="entry name" value="TRNA WYBUTOSINE-SYNTHESIZING PROTEIN 3"/>
    <property type="match status" value="1"/>
</dbReference>
<dbReference type="InterPro" id="IPR003827">
    <property type="entry name" value="tRNA_yW-synthesising"/>
</dbReference>
<keyword evidence="4" id="KW-0808">Transferase</keyword>
<accession>G0U8F4</accession>
<dbReference type="Gene3D" id="3.30.1960.10">
    <property type="entry name" value="tRNA wybutosine-synthesizing-like"/>
    <property type="match status" value="1"/>
</dbReference>
<dbReference type="EMBL" id="HE573027">
    <property type="protein sequence ID" value="CCC53878.1"/>
    <property type="molecule type" value="Genomic_DNA"/>
</dbReference>
<gene>
    <name evidence="11" type="ORF">TVY486_1113620</name>
</gene>
<dbReference type="GO" id="GO:0032259">
    <property type="term" value="P:methylation"/>
    <property type="evidence" value="ECO:0007669"/>
    <property type="project" value="UniProtKB-KW"/>
</dbReference>
<evidence type="ECO:0000256" key="9">
    <source>
        <dbReference type="SAM" id="MobiDB-lite"/>
    </source>
</evidence>
<dbReference type="GO" id="GO:0008033">
    <property type="term" value="P:tRNA processing"/>
    <property type="evidence" value="ECO:0007669"/>
    <property type="project" value="UniProtKB-KW"/>
</dbReference>
<proteinExistence type="inferred from homology"/>
<comment type="similarity">
    <text evidence="1">Belongs to the TYW3 family.</text>
</comment>
<dbReference type="InterPro" id="IPR036602">
    <property type="entry name" value="tRNA_yW-synthesising-like_sf"/>
</dbReference>
<dbReference type="EC" id="2.1.1.282" evidence="2"/>
<evidence type="ECO:0000256" key="7">
    <source>
        <dbReference type="ARBA" id="ARBA00030554"/>
    </source>
</evidence>
<keyword evidence="3" id="KW-0489">Methyltransferase</keyword>
<dbReference type="SUPFAM" id="SSF111278">
    <property type="entry name" value="SSo0622-like"/>
    <property type="match status" value="1"/>
</dbReference>
<evidence type="ECO:0000256" key="3">
    <source>
        <dbReference type="ARBA" id="ARBA00022603"/>
    </source>
</evidence>
<feature type="domain" description="tRNA wybutosine-synthesizing protein" evidence="10">
    <location>
        <begin position="55"/>
        <end position="309"/>
    </location>
</feature>
<organism evidence="11">
    <name type="scientific">Trypanosoma vivax (strain Y486)</name>
    <dbReference type="NCBI Taxonomy" id="1055687"/>
    <lineage>
        <taxon>Eukaryota</taxon>
        <taxon>Discoba</taxon>
        <taxon>Euglenozoa</taxon>
        <taxon>Kinetoplastea</taxon>
        <taxon>Metakinetoplastina</taxon>
        <taxon>Trypanosomatida</taxon>
        <taxon>Trypanosomatidae</taxon>
        <taxon>Trypanosoma</taxon>
        <taxon>Duttonella</taxon>
    </lineage>
</organism>
<keyword evidence="5" id="KW-0949">S-adenosyl-L-methionine</keyword>
<comment type="catalytic activity">
    <reaction evidence="8">
        <text>4-demethyl-7-[(3S)-3-amino-3-carboxypropyl]wyosine(37) in tRNA(Phe) + S-adenosyl-L-methionine = 7-[(3S)-3-amino-3-carboxypropyl]wyosine(37) in tRNA(Phe) + S-adenosyl-L-homocysteine + H(+)</text>
        <dbReference type="Rhea" id="RHEA:36635"/>
        <dbReference type="Rhea" id="RHEA-COMP:10378"/>
        <dbReference type="Rhea" id="RHEA-COMP:10379"/>
        <dbReference type="ChEBI" id="CHEBI:15378"/>
        <dbReference type="ChEBI" id="CHEBI:57856"/>
        <dbReference type="ChEBI" id="CHEBI:59789"/>
        <dbReference type="ChEBI" id="CHEBI:73543"/>
        <dbReference type="ChEBI" id="CHEBI:73550"/>
        <dbReference type="EC" id="2.1.1.282"/>
    </reaction>
</comment>
<reference evidence="11" key="1">
    <citation type="journal article" date="2012" name="Proc. Natl. Acad. Sci. U.S.A.">
        <title>Antigenic diversity is generated by distinct evolutionary mechanisms in African trypanosome species.</title>
        <authorList>
            <person name="Jackson A.P."/>
            <person name="Berry A."/>
            <person name="Aslett M."/>
            <person name="Allison H.C."/>
            <person name="Burton P."/>
            <person name="Vavrova-Anderson J."/>
            <person name="Brown R."/>
            <person name="Browne H."/>
            <person name="Corton N."/>
            <person name="Hauser H."/>
            <person name="Gamble J."/>
            <person name="Gilderthorp R."/>
            <person name="Marcello L."/>
            <person name="McQuillan J."/>
            <person name="Otto T.D."/>
            <person name="Quail M.A."/>
            <person name="Sanders M.J."/>
            <person name="van Tonder A."/>
            <person name="Ginger M.L."/>
            <person name="Field M.C."/>
            <person name="Barry J.D."/>
            <person name="Hertz-Fowler C."/>
            <person name="Berriman M."/>
        </authorList>
    </citation>
    <scope>NUCLEOTIDE SEQUENCE</scope>
    <source>
        <strain evidence="11">Y486</strain>
    </source>
</reference>
<evidence type="ECO:0000256" key="6">
    <source>
        <dbReference type="ARBA" id="ARBA00022694"/>
    </source>
</evidence>
<protein>
    <recommendedName>
        <fullName evidence="2">tRNA(Phe) 7-[(3-amino-3-carboxypropyl)-4-demethylwyosine(37)-N(4)]-methyltransferase</fullName>
        <ecNumber evidence="2">2.1.1.282</ecNumber>
    </recommendedName>
    <alternativeName>
        <fullName evidence="7">tRNA(Phe) 7-((3-amino-3-carboxypropyl)-4-demethylwyosine(37)-N(4))-methyltransferase</fullName>
    </alternativeName>
</protein>
<evidence type="ECO:0000256" key="2">
    <source>
        <dbReference type="ARBA" id="ARBA00012750"/>
    </source>
</evidence>
<dbReference type="Pfam" id="PF02676">
    <property type="entry name" value="TYW3"/>
    <property type="match status" value="1"/>
</dbReference>
<dbReference type="GO" id="GO:0008168">
    <property type="term" value="F:methyltransferase activity"/>
    <property type="evidence" value="ECO:0007669"/>
    <property type="project" value="UniProtKB-KW"/>
</dbReference>
<evidence type="ECO:0000259" key="10">
    <source>
        <dbReference type="Pfam" id="PF02676"/>
    </source>
</evidence>
<evidence type="ECO:0000256" key="5">
    <source>
        <dbReference type="ARBA" id="ARBA00022691"/>
    </source>
</evidence>
<evidence type="ECO:0000256" key="4">
    <source>
        <dbReference type="ARBA" id="ARBA00022679"/>
    </source>
</evidence>
<dbReference type="AlphaFoldDB" id="G0U8F4"/>
<evidence type="ECO:0000256" key="8">
    <source>
        <dbReference type="ARBA" id="ARBA00049202"/>
    </source>
</evidence>
<dbReference type="PANTHER" id="PTHR48418:SF1">
    <property type="entry name" value="TRNA WYBUTOSINE-SYNTHESIZING PROTEIN 3"/>
    <property type="match status" value="1"/>
</dbReference>
<feature type="compositionally biased region" description="Polar residues" evidence="9">
    <location>
        <begin position="36"/>
        <end position="46"/>
    </location>
</feature>
<feature type="compositionally biased region" description="Acidic residues" evidence="9">
    <location>
        <begin position="1"/>
        <end position="10"/>
    </location>
</feature>
<name>G0U8F4_TRYVY</name>
<feature type="region of interest" description="Disordered" evidence="9">
    <location>
        <begin position="1"/>
        <end position="50"/>
    </location>
</feature>
<keyword evidence="6" id="KW-0819">tRNA processing</keyword>
<dbReference type="VEuPathDB" id="TriTrypDB:TvY486_1113620"/>
<sequence>MESVPAEDDAAQLTPHTGTRPQSCAKEGKGKRCTRTKSAANSAGQSQREREFYAHKQRILANLLSNACDHSPKGGVDRHCLTLMQLLNNHKDYVTVSSCSGRIALFHSMRTAGSPEETDGDKPAVRVVGKRGCKDALGWLVVKHGELTAEEIDIIVNELCGAEKDGTTTGGMGRRQNAEDPQAELDGVWAPEGVWRPFPLPLPVAGTVALKMEPFVMHVACRTMESAKLLLTMASTGSGFRNSGVTPPGKRFICAIRHASGVGLDVPLVVDGENYARGQHAYVRRLLELANEKMRVNDARRVRLEKEVRAALSDDDGRGDKGLLS</sequence>